<dbReference type="InterPro" id="IPR010928">
    <property type="entry name" value="MelC1"/>
</dbReference>
<name>A0ABT7Z9X1_9ACTN</name>
<evidence type="ECO:0000256" key="1">
    <source>
        <dbReference type="ARBA" id="ARBA00009871"/>
    </source>
</evidence>
<dbReference type="PROSITE" id="PS51318">
    <property type="entry name" value="TAT"/>
    <property type="match status" value="1"/>
</dbReference>
<dbReference type="Pfam" id="PF06236">
    <property type="entry name" value="MelC1"/>
    <property type="match status" value="1"/>
</dbReference>
<dbReference type="RefSeq" id="WP_290113009.1">
    <property type="nucleotide sequence ID" value="NZ_JAUEPL010000025.1"/>
</dbReference>
<evidence type="ECO:0000256" key="2">
    <source>
        <dbReference type="ARBA" id="ARBA00022729"/>
    </source>
</evidence>
<evidence type="ECO:0000256" key="5">
    <source>
        <dbReference type="SAM" id="SignalP"/>
    </source>
</evidence>
<proteinExistence type="inferred from homology"/>
<reference evidence="6" key="1">
    <citation type="submission" date="2023-06" db="EMBL/GenBank/DDBJ databases">
        <title>WGS-Sequencing of Streptomyces ficellus isolate 21 collected from sand in Gara Djebilet Iron Mine in Algeria.</title>
        <authorList>
            <person name="Zegers G.P."/>
            <person name="Gomez A."/>
            <person name="Gueddou A."/>
            <person name="Zahara A.F."/>
            <person name="Worth M."/>
            <person name="Sevigny J.L."/>
            <person name="Tisa L."/>
        </authorList>
    </citation>
    <scope>NUCLEOTIDE SEQUENCE</scope>
    <source>
        <strain evidence="6">AS11</strain>
    </source>
</reference>
<evidence type="ECO:0000256" key="3">
    <source>
        <dbReference type="ARBA" id="ARBA00023008"/>
    </source>
</evidence>
<dbReference type="InterPro" id="IPR023199">
    <property type="entry name" value="GriE/MELC1_sf"/>
</dbReference>
<evidence type="ECO:0000313" key="6">
    <source>
        <dbReference type="EMBL" id="MDN3295856.1"/>
    </source>
</evidence>
<dbReference type="Proteomes" id="UP001174050">
    <property type="component" value="Unassembled WGS sequence"/>
</dbReference>
<organism evidence="6 7">
    <name type="scientific">Streptomyces ficellus</name>
    <dbReference type="NCBI Taxonomy" id="1977088"/>
    <lineage>
        <taxon>Bacteria</taxon>
        <taxon>Bacillati</taxon>
        <taxon>Actinomycetota</taxon>
        <taxon>Actinomycetes</taxon>
        <taxon>Kitasatosporales</taxon>
        <taxon>Streptomycetaceae</taxon>
        <taxon>Streptomyces</taxon>
    </lineage>
</organism>
<keyword evidence="2 5" id="KW-0732">Signal</keyword>
<protein>
    <submittedName>
        <fullName evidence="6">Tyrosinase cofactor</fullName>
    </submittedName>
</protein>
<dbReference type="NCBIfam" id="NF047833">
    <property type="entry name" value="TyroCdyMelC1"/>
    <property type="match status" value="1"/>
</dbReference>
<dbReference type="EMBL" id="JAUEPL010000025">
    <property type="protein sequence ID" value="MDN3295856.1"/>
    <property type="molecule type" value="Genomic_DNA"/>
</dbReference>
<dbReference type="Gene3D" id="3.30.1880.10">
    <property type="entry name" value="protein ne1242 domain like"/>
    <property type="match status" value="1"/>
</dbReference>
<dbReference type="InterPro" id="IPR006311">
    <property type="entry name" value="TAT_signal"/>
</dbReference>
<gene>
    <name evidence="6" type="ORF">QWM81_17730</name>
</gene>
<feature type="compositionally biased region" description="Low complexity" evidence="4">
    <location>
        <begin position="25"/>
        <end position="38"/>
    </location>
</feature>
<evidence type="ECO:0000256" key="4">
    <source>
        <dbReference type="SAM" id="MobiDB-lite"/>
    </source>
</evidence>
<accession>A0ABT7Z9X1</accession>
<feature type="signal peptide" evidence="5">
    <location>
        <begin position="1"/>
        <end position="28"/>
    </location>
</feature>
<sequence length="127" mass="12932">MSRITRRQALGVTAGAALGLTAAGRATAAPEPAAGSSAHPTGPAPFEEIFMGRRIKGGPSRGGGHHGGHHGGYSIRIDGGELHVMRNADGTWISVITHYEPVATPLAVARAAVRELQGAPLVPLTSS</sequence>
<keyword evidence="7" id="KW-1185">Reference proteome</keyword>
<comment type="similarity">
    <text evidence="1">Belongs to the melC1 family.</text>
</comment>
<evidence type="ECO:0000313" key="7">
    <source>
        <dbReference type="Proteomes" id="UP001174050"/>
    </source>
</evidence>
<comment type="caution">
    <text evidence="6">The sequence shown here is derived from an EMBL/GenBank/DDBJ whole genome shotgun (WGS) entry which is preliminary data.</text>
</comment>
<feature type="region of interest" description="Disordered" evidence="4">
    <location>
        <begin position="25"/>
        <end position="75"/>
    </location>
</feature>
<keyword evidence="3" id="KW-0186">Copper</keyword>
<feature type="chain" id="PRO_5047059089" evidence="5">
    <location>
        <begin position="29"/>
        <end position="127"/>
    </location>
</feature>